<dbReference type="InterPro" id="IPR013121">
    <property type="entry name" value="Fe_red_NAD-bd_6"/>
</dbReference>
<feature type="domain" description="FAD-binding 8" evidence="11">
    <location>
        <begin position="112"/>
        <end position="216"/>
    </location>
</feature>
<evidence type="ECO:0000256" key="2">
    <source>
        <dbReference type="ARBA" id="ARBA00022692"/>
    </source>
</evidence>
<dbReference type="EMBL" id="MBFR01000103">
    <property type="protein sequence ID" value="PVU94036.1"/>
    <property type="molecule type" value="Genomic_DNA"/>
</dbReference>
<dbReference type="GO" id="GO:0016491">
    <property type="term" value="F:oxidoreductase activity"/>
    <property type="evidence" value="ECO:0007669"/>
    <property type="project" value="UniProtKB-KW"/>
</dbReference>
<dbReference type="InterPro" id="IPR013130">
    <property type="entry name" value="Fe3_Rdtase_TM_dom"/>
</dbReference>
<evidence type="ECO:0000256" key="8">
    <source>
        <dbReference type="SAM" id="MobiDB-lite"/>
    </source>
</evidence>
<dbReference type="InterPro" id="IPR013112">
    <property type="entry name" value="FAD-bd_8"/>
</dbReference>
<evidence type="ECO:0000256" key="7">
    <source>
        <dbReference type="ARBA" id="ARBA00023136"/>
    </source>
</evidence>
<evidence type="ECO:0000259" key="11">
    <source>
        <dbReference type="Pfam" id="PF08022"/>
    </source>
</evidence>
<dbReference type="Gene3D" id="3.40.50.80">
    <property type="entry name" value="Nucleotide-binding domain of ferredoxin-NADP reductase (FNR) module"/>
    <property type="match status" value="1"/>
</dbReference>
<gene>
    <name evidence="13" type="ORF">BB561_002851</name>
</gene>
<feature type="domain" description="Ferric reductase NAD binding" evidence="12">
    <location>
        <begin position="229"/>
        <end position="367"/>
    </location>
</feature>
<dbReference type="CDD" id="cd06186">
    <property type="entry name" value="NOX_Duox_like_FAD_NADP"/>
    <property type="match status" value="1"/>
</dbReference>
<evidence type="ECO:0000256" key="5">
    <source>
        <dbReference type="ARBA" id="ARBA00023002"/>
    </source>
</evidence>
<evidence type="ECO:0000256" key="3">
    <source>
        <dbReference type="ARBA" id="ARBA00022982"/>
    </source>
</evidence>
<comment type="caution">
    <text evidence="13">The sequence shown here is derived from an EMBL/GenBank/DDBJ whole genome shotgun (WGS) entry which is preliminary data.</text>
</comment>
<keyword evidence="3" id="KW-0249">Electron transport</keyword>
<keyword evidence="4 9" id="KW-1133">Transmembrane helix</keyword>
<dbReference type="Proteomes" id="UP000245383">
    <property type="component" value="Unassembled WGS sequence"/>
</dbReference>
<proteinExistence type="predicted"/>
<evidence type="ECO:0000256" key="9">
    <source>
        <dbReference type="SAM" id="Phobius"/>
    </source>
</evidence>
<keyword evidence="7 9" id="KW-0472">Membrane</keyword>
<dbReference type="SUPFAM" id="SSF52343">
    <property type="entry name" value="Ferredoxin reductase-like, C-terminal NADP-linked domain"/>
    <property type="match status" value="1"/>
</dbReference>
<keyword evidence="5" id="KW-0560">Oxidoreductase</keyword>
<evidence type="ECO:0000256" key="4">
    <source>
        <dbReference type="ARBA" id="ARBA00022989"/>
    </source>
</evidence>
<dbReference type="Pfam" id="PF01794">
    <property type="entry name" value="Ferric_reduct"/>
    <property type="match status" value="1"/>
</dbReference>
<evidence type="ECO:0000313" key="14">
    <source>
        <dbReference type="Proteomes" id="UP000245383"/>
    </source>
</evidence>
<sequence>MSKRHNGEDHSTPAAVPNTDGGHSSHTVNASTFMLVTGAIAMGLCFIMLLTSLPPIRKRFYEVFYYTHHLFVATVVFSVIHSGFSKLWIIGIAFYCSNKLYNFVSIKKYTNKEVEVEVISEKAITISFPKKKNLVSNFGLSKDNTGKYVYVCCPKISKLQWHAFDLTGGSNGNFDKVIISANGNWTRRVYNLLSENSKSAPDSDFNYSILVSKPFTSKYSHVFENDIAILVSGGTGISPMIPIINKHAHYLTTKKRKHSLEKIHLVWICRDASLFDLLEEPLNNLISKDLNERLTVTIYYTGSKINETSVGQHQKSALFELPQVSLVYSKPDLYDVYTEIITKYESNKNIGIVAVGSESLTEQAKRISRKWARENKRAFRVNFYSAAL</sequence>
<feature type="domain" description="Ferric oxidoreductase" evidence="10">
    <location>
        <begin position="26"/>
        <end position="78"/>
    </location>
</feature>
<keyword evidence="6" id="KW-0813">Transport</keyword>
<feature type="transmembrane region" description="Helical" evidence="9">
    <location>
        <begin position="30"/>
        <end position="51"/>
    </location>
</feature>
<dbReference type="InterPro" id="IPR039261">
    <property type="entry name" value="FNR_nucleotide-bd"/>
</dbReference>
<keyword evidence="2 9" id="KW-0812">Transmembrane</keyword>
<dbReference type="STRING" id="133385.A0A2T9YNX6"/>
<accession>A0A2T9YNX6</accession>
<feature type="region of interest" description="Disordered" evidence="8">
    <location>
        <begin position="1"/>
        <end position="23"/>
    </location>
</feature>
<evidence type="ECO:0000259" key="10">
    <source>
        <dbReference type="Pfam" id="PF01794"/>
    </source>
</evidence>
<feature type="transmembrane region" description="Helical" evidence="9">
    <location>
        <begin position="63"/>
        <end position="81"/>
    </location>
</feature>
<dbReference type="GO" id="GO:0006811">
    <property type="term" value="P:monoatomic ion transport"/>
    <property type="evidence" value="ECO:0007669"/>
    <property type="project" value="UniProtKB-KW"/>
</dbReference>
<evidence type="ECO:0000256" key="6">
    <source>
        <dbReference type="ARBA" id="ARBA00023065"/>
    </source>
</evidence>
<dbReference type="AlphaFoldDB" id="A0A2T9YNX6"/>
<dbReference type="InterPro" id="IPR050369">
    <property type="entry name" value="RBOH/FRE"/>
</dbReference>
<evidence type="ECO:0000313" key="13">
    <source>
        <dbReference type="EMBL" id="PVU94036.1"/>
    </source>
</evidence>
<name>A0A2T9YNX6_9FUNG</name>
<keyword evidence="14" id="KW-1185">Reference proteome</keyword>
<keyword evidence="6" id="KW-0406">Ion transport</keyword>
<organism evidence="13 14">
    <name type="scientific">Smittium simulii</name>
    <dbReference type="NCBI Taxonomy" id="133385"/>
    <lineage>
        <taxon>Eukaryota</taxon>
        <taxon>Fungi</taxon>
        <taxon>Fungi incertae sedis</taxon>
        <taxon>Zoopagomycota</taxon>
        <taxon>Kickxellomycotina</taxon>
        <taxon>Harpellomycetes</taxon>
        <taxon>Harpellales</taxon>
        <taxon>Legeriomycetaceae</taxon>
        <taxon>Smittium</taxon>
    </lineage>
</organism>
<dbReference type="OrthoDB" id="10006946at2759"/>
<feature type="compositionally biased region" description="Basic and acidic residues" evidence="8">
    <location>
        <begin position="1"/>
        <end position="11"/>
    </location>
</feature>
<dbReference type="Pfam" id="PF08030">
    <property type="entry name" value="NAD_binding_6"/>
    <property type="match status" value="1"/>
</dbReference>
<comment type="subcellular location">
    <subcellularLocation>
        <location evidence="1">Membrane</location>
        <topology evidence="1">Multi-pass membrane protein</topology>
    </subcellularLocation>
</comment>
<dbReference type="GO" id="GO:0005886">
    <property type="term" value="C:plasma membrane"/>
    <property type="evidence" value="ECO:0007669"/>
    <property type="project" value="TreeGrafter"/>
</dbReference>
<evidence type="ECO:0000259" key="12">
    <source>
        <dbReference type="Pfam" id="PF08030"/>
    </source>
</evidence>
<dbReference type="Pfam" id="PF08022">
    <property type="entry name" value="FAD_binding_8"/>
    <property type="match status" value="1"/>
</dbReference>
<reference evidence="13 14" key="1">
    <citation type="journal article" date="2018" name="MBio">
        <title>Comparative Genomics Reveals the Core Gene Toolbox for the Fungus-Insect Symbiosis.</title>
        <authorList>
            <person name="Wang Y."/>
            <person name="Stata M."/>
            <person name="Wang W."/>
            <person name="Stajich J.E."/>
            <person name="White M.M."/>
            <person name="Moncalvo J.M."/>
        </authorList>
    </citation>
    <scope>NUCLEOTIDE SEQUENCE [LARGE SCALE GENOMIC DNA]</scope>
    <source>
        <strain evidence="13 14">SWE-8-4</strain>
    </source>
</reference>
<evidence type="ECO:0000256" key="1">
    <source>
        <dbReference type="ARBA" id="ARBA00004141"/>
    </source>
</evidence>
<protein>
    <recommendedName>
        <fullName evidence="15">FAD-binding FR-type domain-containing protein</fullName>
    </recommendedName>
</protein>
<evidence type="ECO:0008006" key="15">
    <source>
        <dbReference type="Google" id="ProtNLM"/>
    </source>
</evidence>
<dbReference type="PANTHER" id="PTHR11972">
    <property type="entry name" value="NADPH OXIDASE"/>
    <property type="match status" value="1"/>
</dbReference>